<dbReference type="Pfam" id="PF12006">
    <property type="entry name" value="DUF3500"/>
    <property type="match status" value="1"/>
</dbReference>
<comment type="caution">
    <text evidence="1">The sequence shown here is derived from an EMBL/GenBank/DDBJ whole genome shotgun (WGS) entry which is preliminary data.</text>
</comment>
<dbReference type="EMBL" id="SJPW01000002">
    <property type="protein sequence ID" value="TWU58588.1"/>
    <property type="molecule type" value="Genomic_DNA"/>
</dbReference>
<protein>
    <recommendedName>
        <fullName evidence="3">DUF3500 domain-containing protein</fullName>
    </recommendedName>
</protein>
<dbReference type="RefSeq" id="WP_146455595.1">
    <property type="nucleotide sequence ID" value="NZ_SJPW01000002.1"/>
</dbReference>
<sequence length="395" mass="44431">MKNNHRIWIATIAIAVGVTVYAQRRPRGGGGEASLAQPFRGVVADGKVETGLFKIESSGVSTKPVVDAALALLDGLSESQRKRTTFPVDDLEWRKWDNRHFYKRQGVGFDEMDQKQRDLAFGLLRSSLSAKGLKLSQDIMKLNGTLAELANNFDEYGEWLYWITIMGEPSETEPWGWQIDGHHLVINYFVVGDQVVMSPVFIGSEPVHATSGKFKGTVVMQTEQDMALAFMRSLDTGQQNEATLSAVKDGNNALTEAYKDNVDLDYAGLVASKLDESQQESLLAVIGQYVGNMDDGHAKVKMDEVREHLNRTYFAWIGGTTAESVFYYRIHSPVVLIEFDHQRRVAPMRSQDPSRDHIHAVIRTPNGNDYGKDLLRQHYETHHHEHDHGHVHSEK</sequence>
<evidence type="ECO:0000313" key="2">
    <source>
        <dbReference type="Proteomes" id="UP000318288"/>
    </source>
</evidence>
<organism evidence="1 2">
    <name type="scientific">Rubripirellula tenax</name>
    <dbReference type="NCBI Taxonomy" id="2528015"/>
    <lineage>
        <taxon>Bacteria</taxon>
        <taxon>Pseudomonadati</taxon>
        <taxon>Planctomycetota</taxon>
        <taxon>Planctomycetia</taxon>
        <taxon>Pirellulales</taxon>
        <taxon>Pirellulaceae</taxon>
        <taxon>Rubripirellula</taxon>
    </lineage>
</organism>
<proteinExistence type="predicted"/>
<name>A0A5C6FAZ6_9BACT</name>
<dbReference type="OrthoDB" id="581140at2"/>
<keyword evidence="2" id="KW-1185">Reference proteome</keyword>
<accession>A0A5C6FAZ6</accession>
<dbReference type="PANTHER" id="PTHR37489:SF1">
    <property type="entry name" value="DUF3500 DOMAIN-CONTAINING PROTEIN"/>
    <property type="match status" value="1"/>
</dbReference>
<reference evidence="1 2" key="1">
    <citation type="submission" date="2019-02" db="EMBL/GenBank/DDBJ databases">
        <title>Deep-cultivation of Planctomycetes and their phenomic and genomic characterization uncovers novel biology.</title>
        <authorList>
            <person name="Wiegand S."/>
            <person name="Jogler M."/>
            <person name="Boedeker C."/>
            <person name="Pinto D."/>
            <person name="Vollmers J."/>
            <person name="Rivas-Marin E."/>
            <person name="Kohn T."/>
            <person name="Peeters S.H."/>
            <person name="Heuer A."/>
            <person name="Rast P."/>
            <person name="Oberbeckmann S."/>
            <person name="Bunk B."/>
            <person name="Jeske O."/>
            <person name="Meyerdierks A."/>
            <person name="Storesund J.E."/>
            <person name="Kallscheuer N."/>
            <person name="Luecker S."/>
            <person name="Lage O.M."/>
            <person name="Pohl T."/>
            <person name="Merkel B.J."/>
            <person name="Hornburger P."/>
            <person name="Mueller R.-W."/>
            <person name="Bruemmer F."/>
            <person name="Labrenz M."/>
            <person name="Spormann A.M."/>
            <person name="Op Den Camp H."/>
            <person name="Overmann J."/>
            <person name="Amann R."/>
            <person name="Jetten M.S.M."/>
            <person name="Mascher T."/>
            <person name="Medema M.H."/>
            <person name="Devos D.P."/>
            <person name="Kaster A.-K."/>
            <person name="Ovreas L."/>
            <person name="Rohde M."/>
            <person name="Galperin M.Y."/>
            <person name="Jogler C."/>
        </authorList>
    </citation>
    <scope>NUCLEOTIDE SEQUENCE [LARGE SCALE GENOMIC DNA]</scope>
    <source>
        <strain evidence="1 2">Poly51</strain>
    </source>
</reference>
<gene>
    <name evidence="1" type="ORF">Poly51_13670</name>
</gene>
<dbReference type="AlphaFoldDB" id="A0A5C6FAZ6"/>
<dbReference type="InterPro" id="IPR021889">
    <property type="entry name" value="DUF3500"/>
</dbReference>
<evidence type="ECO:0000313" key="1">
    <source>
        <dbReference type="EMBL" id="TWU58588.1"/>
    </source>
</evidence>
<evidence type="ECO:0008006" key="3">
    <source>
        <dbReference type="Google" id="ProtNLM"/>
    </source>
</evidence>
<dbReference type="PANTHER" id="PTHR37489">
    <property type="entry name" value="DUF3500 DOMAIN-CONTAINING PROTEIN"/>
    <property type="match status" value="1"/>
</dbReference>
<dbReference type="Proteomes" id="UP000318288">
    <property type="component" value="Unassembled WGS sequence"/>
</dbReference>